<gene>
    <name evidence="3" type="ORF">RFI_07322</name>
</gene>
<name>X6NV79_RETFI</name>
<dbReference type="InterPro" id="IPR013761">
    <property type="entry name" value="SAM/pointed_sf"/>
</dbReference>
<accession>X6NV79</accession>
<evidence type="ECO:0000256" key="1">
    <source>
        <dbReference type="SAM" id="MobiDB-lite"/>
    </source>
</evidence>
<evidence type="ECO:0000313" key="3">
    <source>
        <dbReference type="EMBL" id="ETO29798.1"/>
    </source>
</evidence>
<feature type="region of interest" description="Disordered" evidence="1">
    <location>
        <begin position="149"/>
        <end position="203"/>
    </location>
</feature>
<sequence>MDNFVLLANRYTFFKRAQYFSSKFAAFFIKVELGNHLLLKFFSVEKVLDGGIKYIVRDGLLLKKKKKKKLDSLPLESWESEHVCAWLTYSNDGKLKTLAPLFHKNCIPGMVLSEVDAEMLEKKLGVKELGTRLCFEKFRDELIAEKTQHVNKKKEQEEAERQQQQQQQQQAMEEAGKKGEKEKAHMQIQLGANNEQTKSTDGE</sequence>
<comment type="caution">
    <text evidence="3">The sequence shown here is derived from an EMBL/GenBank/DDBJ whole genome shotgun (WGS) entry which is preliminary data.</text>
</comment>
<organism evidence="3 4">
    <name type="scientific">Reticulomyxa filosa</name>
    <dbReference type="NCBI Taxonomy" id="46433"/>
    <lineage>
        <taxon>Eukaryota</taxon>
        <taxon>Sar</taxon>
        <taxon>Rhizaria</taxon>
        <taxon>Retaria</taxon>
        <taxon>Foraminifera</taxon>
        <taxon>Monothalamids</taxon>
        <taxon>Reticulomyxidae</taxon>
        <taxon>Reticulomyxa</taxon>
    </lineage>
</organism>
<feature type="compositionally biased region" description="Basic and acidic residues" evidence="1">
    <location>
        <begin position="149"/>
        <end position="161"/>
    </location>
</feature>
<dbReference type="Proteomes" id="UP000023152">
    <property type="component" value="Unassembled WGS sequence"/>
</dbReference>
<dbReference type="Pfam" id="PF07647">
    <property type="entry name" value="SAM_2"/>
    <property type="match status" value="1"/>
</dbReference>
<keyword evidence="4" id="KW-1185">Reference proteome</keyword>
<proteinExistence type="predicted"/>
<protein>
    <recommendedName>
        <fullName evidence="2">SAM domain-containing protein</fullName>
    </recommendedName>
</protein>
<evidence type="ECO:0000259" key="2">
    <source>
        <dbReference type="PROSITE" id="PS50105"/>
    </source>
</evidence>
<dbReference type="SUPFAM" id="SSF47769">
    <property type="entry name" value="SAM/Pointed domain"/>
    <property type="match status" value="1"/>
</dbReference>
<dbReference type="EMBL" id="ASPP01005838">
    <property type="protein sequence ID" value="ETO29798.1"/>
    <property type="molecule type" value="Genomic_DNA"/>
</dbReference>
<feature type="compositionally biased region" description="Low complexity" evidence="1">
    <location>
        <begin position="162"/>
        <end position="173"/>
    </location>
</feature>
<feature type="non-terminal residue" evidence="3">
    <location>
        <position position="203"/>
    </location>
</feature>
<evidence type="ECO:0000313" key="4">
    <source>
        <dbReference type="Proteomes" id="UP000023152"/>
    </source>
</evidence>
<dbReference type="InterPro" id="IPR001660">
    <property type="entry name" value="SAM"/>
</dbReference>
<reference evidence="3 4" key="1">
    <citation type="journal article" date="2013" name="Curr. Biol.">
        <title>The Genome of the Foraminiferan Reticulomyxa filosa.</title>
        <authorList>
            <person name="Glockner G."/>
            <person name="Hulsmann N."/>
            <person name="Schleicher M."/>
            <person name="Noegel A.A."/>
            <person name="Eichinger L."/>
            <person name="Gallinger C."/>
            <person name="Pawlowski J."/>
            <person name="Sierra R."/>
            <person name="Euteneuer U."/>
            <person name="Pillet L."/>
            <person name="Moustafa A."/>
            <person name="Platzer M."/>
            <person name="Groth M."/>
            <person name="Szafranski K."/>
            <person name="Schliwa M."/>
        </authorList>
    </citation>
    <scope>NUCLEOTIDE SEQUENCE [LARGE SCALE GENOMIC DNA]</scope>
</reference>
<dbReference type="AlphaFoldDB" id="X6NV79"/>
<dbReference type="Gene3D" id="1.10.150.50">
    <property type="entry name" value="Transcription Factor, Ets-1"/>
    <property type="match status" value="1"/>
</dbReference>
<feature type="compositionally biased region" description="Basic and acidic residues" evidence="1">
    <location>
        <begin position="174"/>
        <end position="185"/>
    </location>
</feature>
<dbReference type="PROSITE" id="PS50105">
    <property type="entry name" value="SAM_DOMAIN"/>
    <property type="match status" value="1"/>
</dbReference>
<feature type="domain" description="SAM" evidence="2">
    <location>
        <begin position="78"/>
        <end position="132"/>
    </location>
</feature>